<dbReference type="Pfam" id="PF13211">
    <property type="entry name" value="DUF4019"/>
    <property type="match status" value="2"/>
</dbReference>
<reference evidence="3" key="1">
    <citation type="submission" date="2016-09" db="EMBL/GenBank/DDBJ databases">
        <authorList>
            <person name="Koehorst J."/>
        </authorList>
    </citation>
    <scope>NUCLEOTIDE SEQUENCE [LARGE SCALE GENOMIC DNA]</scope>
</reference>
<dbReference type="OrthoDB" id="21915at2"/>
<dbReference type="InterPro" id="IPR025091">
    <property type="entry name" value="DUF4019"/>
</dbReference>
<feature type="signal peptide" evidence="1">
    <location>
        <begin position="1"/>
        <end position="28"/>
    </location>
</feature>
<dbReference type="Proteomes" id="UP000176204">
    <property type="component" value="Chromosome I"/>
</dbReference>
<keyword evidence="3" id="KW-1185">Reference proteome</keyword>
<sequence length="347" mass="38598">MKATLKNKYLVPLLFACGTLSFTTGVVAAVQSASTASKTGAQAHQEIQPTDFARTWLEQIDAGQYEKSYNQFDGSGKTNRSLADWTTTWNTLQQQFGTINNRQHQKTESCRTLKGLPDGDYTLVTFKASPSSMPLLTLFERLVLAKQPDTGTWTVAKEELLFTTSNRDQPDAAFILPGMEQAASGSAAPDNPTADAEDLAQCSAAALAWLALIDQGKYNESYVQLPFSLKENCSPAQWISWIKNHRPDLSSPSERDLIIKREQITDPDKRYSITRLEEEWVETHDGKSATSPAEDQEYNARTIQFSTRSSRYDGITIETVIVYRRTNGACKVAAYYAEQLPSDEPLP</sequence>
<evidence type="ECO:0000256" key="1">
    <source>
        <dbReference type="SAM" id="SignalP"/>
    </source>
</evidence>
<dbReference type="EMBL" id="LT629973">
    <property type="protein sequence ID" value="SEH82765.1"/>
    <property type="molecule type" value="Genomic_DNA"/>
</dbReference>
<dbReference type="AlphaFoldDB" id="A0A1C7PI17"/>
<accession>A0A1C7PI17</accession>
<evidence type="ECO:0000313" key="2">
    <source>
        <dbReference type="EMBL" id="SEH82765.1"/>
    </source>
</evidence>
<name>A0A1C7PI17_9BACT</name>
<feature type="chain" id="PRO_5014266644" evidence="1">
    <location>
        <begin position="29"/>
        <end position="347"/>
    </location>
</feature>
<evidence type="ECO:0000313" key="3">
    <source>
        <dbReference type="Proteomes" id="UP000176204"/>
    </source>
</evidence>
<dbReference type="STRING" id="1679444.PYTT_1043"/>
<proteinExistence type="predicted"/>
<dbReference type="RefSeq" id="WP_067773429.1">
    <property type="nucleotide sequence ID" value="NZ_LIGX01000011.1"/>
</dbReference>
<keyword evidence="1" id="KW-0732">Signal</keyword>
<organism evidence="2 3">
    <name type="scientific">Akkermansia glycaniphila</name>
    <dbReference type="NCBI Taxonomy" id="1679444"/>
    <lineage>
        <taxon>Bacteria</taxon>
        <taxon>Pseudomonadati</taxon>
        <taxon>Verrucomicrobiota</taxon>
        <taxon>Verrucomicrobiia</taxon>
        <taxon>Verrucomicrobiales</taxon>
        <taxon>Akkermansiaceae</taxon>
        <taxon>Akkermansia</taxon>
    </lineage>
</organism>
<gene>
    <name evidence="2" type="ORF">PYTT_1043</name>
</gene>
<dbReference type="KEGG" id="agl:PYTT_1043"/>
<protein>
    <submittedName>
        <fullName evidence="2">Uncharacterized protein</fullName>
    </submittedName>
</protein>
<dbReference type="PATRIC" id="fig|1679444.3.peg.2113"/>